<name>A0ABR5A867_9BACL</name>
<keyword evidence="2" id="KW-1185">Reference proteome</keyword>
<dbReference type="Proteomes" id="UP000054526">
    <property type="component" value="Unassembled WGS sequence"/>
</dbReference>
<sequence length="286" mass="33214">MNAYDTAARWYEKARGSEDSFDKFISVWISFNALYGDEPVDREGEKISRLVARIRPEIAQAILNLPEVDYFCTLQPPVQYLNVRGEVSDTKGARQRLIRYRQQQPVVALENLLQILNKVRNNLFHGSKKINRTRDIDIVRNAYPIVSRVVESYFRVEPVNNNIAVLQSAVEQIQTTAESLKQGYNMIPKDRSNPVAILLEHDDLGHLLFVPPNHPEKLREAQQKLIARYEVNKPELFKEIDEIMYFVKDKIDKAIRNGCQPEELKSLKQEFAGLQNKYRDKGYDIH</sequence>
<evidence type="ECO:0000313" key="1">
    <source>
        <dbReference type="EMBL" id="KIL37204.1"/>
    </source>
</evidence>
<dbReference type="EMBL" id="JXAL01000001">
    <property type="protein sequence ID" value="KIL37204.1"/>
    <property type="molecule type" value="Genomic_DNA"/>
</dbReference>
<evidence type="ECO:0008006" key="3">
    <source>
        <dbReference type="Google" id="ProtNLM"/>
    </source>
</evidence>
<comment type="caution">
    <text evidence="1">The sequence shown here is derived from an EMBL/GenBank/DDBJ whole genome shotgun (WGS) entry which is preliminary data.</text>
</comment>
<gene>
    <name evidence="1" type="ORF">SD71_00220</name>
</gene>
<protein>
    <recommendedName>
        <fullName evidence="3">Apea-like HEPN domain-containing protein</fullName>
    </recommendedName>
</protein>
<proteinExistence type="predicted"/>
<accession>A0ABR5A867</accession>
<dbReference type="RefSeq" id="WP_041058241.1">
    <property type="nucleotide sequence ID" value="NZ_JXAL01000001.1"/>
</dbReference>
<evidence type="ECO:0000313" key="2">
    <source>
        <dbReference type="Proteomes" id="UP000054526"/>
    </source>
</evidence>
<reference evidence="1 2" key="1">
    <citation type="submission" date="2014-12" db="EMBL/GenBank/DDBJ databases">
        <title>Draft genome sequence of Cohnella kolymensis strain B-2846.</title>
        <authorList>
            <person name="Karlyshev A.V."/>
            <person name="Kudryashova E.B."/>
        </authorList>
    </citation>
    <scope>NUCLEOTIDE SEQUENCE [LARGE SCALE GENOMIC DNA]</scope>
    <source>
        <strain evidence="1 2">VKM B-2846</strain>
    </source>
</reference>
<organism evidence="1 2">
    <name type="scientific">Cohnella kolymensis</name>
    <dbReference type="NCBI Taxonomy" id="1590652"/>
    <lineage>
        <taxon>Bacteria</taxon>
        <taxon>Bacillati</taxon>
        <taxon>Bacillota</taxon>
        <taxon>Bacilli</taxon>
        <taxon>Bacillales</taxon>
        <taxon>Paenibacillaceae</taxon>
        <taxon>Cohnella</taxon>
    </lineage>
</organism>